<evidence type="ECO:0000313" key="7">
    <source>
        <dbReference type="EMBL" id="ESN91167.1"/>
    </source>
</evidence>
<dbReference type="eggNOG" id="KOG2689">
    <property type="taxonomic scope" value="Eukaryota"/>
</dbReference>
<evidence type="ECO:0000256" key="1">
    <source>
        <dbReference type="ARBA" id="ARBA00004496"/>
    </source>
</evidence>
<dbReference type="AlphaFoldDB" id="T1FNS6"/>
<dbReference type="InterPro" id="IPR029071">
    <property type="entry name" value="Ubiquitin-like_domsf"/>
</dbReference>
<dbReference type="EMBL" id="AMQM01007999">
    <property type="status" value="NOT_ANNOTATED_CDS"/>
    <property type="molecule type" value="Genomic_DNA"/>
</dbReference>
<name>T1FNS6_HELRO</name>
<dbReference type="SMART" id="SM00166">
    <property type="entry name" value="UBX"/>
    <property type="match status" value="1"/>
</dbReference>
<dbReference type="SMART" id="SM00165">
    <property type="entry name" value="UBA"/>
    <property type="match status" value="1"/>
</dbReference>
<feature type="region of interest" description="Disordered" evidence="4">
    <location>
        <begin position="139"/>
        <end position="238"/>
    </location>
</feature>
<keyword evidence="9" id="KW-1185">Reference proteome</keyword>
<proteinExistence type="predicted"/>
<dbReference type="HOGENOM" id="CLU_047594_1_0_1"/>
<dbReference type="RefSeq" id="XP_009030694.1">
    <property type="nucleotide sequence ID" value="XM_009032446.1"/>
</dbReference>
<comment type="subcellular location">
    <subcellularLocation>
        <location evidence="1">Cytoplasm</location>
    </subcellularLocation>
</comment>
<dbReference type="PROSITE" id="PS50030">
    <property type="entry name" value="UBA"/>
    <property type="match status" value="1"/>
</dbReference>
<protein>
    <recommendedName>
        <fullName evidence="10">UBX domain-containing protein</fullName>
    </recommendedName>
</protein>
<evidence type="ECO:0000259" key="6">
    <source>
        <dbReference type="PROSITE" id="PS50033"/>
    </source>
</evidence>
<gene>
    <name evidence="8" type="primary">20210473</name>
    <name evidence="7" type="ORF">HELRODRAFT_186190</name>
</gene>
<dbReference type="Pfam" id="PF24560">
    <property type="entry name" value="zf-C2H2_OTU1_C"/>
    <property type="match status" value="1"/>
</dbReference>
<dbReference type="GO" id="GO:0036435">
    <property type="term" value="F:K48-linked polyubiquitin modification-dependent protein binding"/>
    <property type="evidence" value="ECO:0000318"/>
    <property type="project" value="GO_Central"/>
</dbReference>
<dbReference type="InterPro" id="IPR009060">
    <property type="entry name" value="UBA-like_sf"/>
</dbReference>
<dbReference type="GO" id="GO:0031397">
    <property type="term" value="P:negative regulation of protein ubiquitination"/>
    <property type="evidence" value="ECO:0000318"/>
    <property type="project" value="GO_Central"/>
</dbReference>
<feature type="domain" description="UBX" evidence="6">
    <location>
        <begin position="243"/>
        <end position="324"/>
    </location>
</feature>
<evidence type="ECO:0000313" key="9">
    <source>
        <dbReference type="Proteomes" id="UP000015101"/>
    </source>
</evidence>
<dbReference type="GeneID" id="20210473"/>
<accession>T1FNS6</accession>
<dbReference type="InParanoid" id="T1FNS6"/>
<dbReference type="SUPFAM" id="SSF46934">
    <property type="entry name" value="UBA-like"/>
    <property type="match status" value="1"/>
</dbReference>
<dbReference type="EnsemblMetazoa" id="HelroT186190">
    <property type="protein sequence ID" value="HelroP186190"/>
    <property type="gene ID" value="HelroG186190"/>
</dbReference>
<reference evidence="8" key="3">
    <citation type="submission" date="2015-06" db="UniProtKB">
        <authorList>
            <consortium name="EnsemblMetazoa"/>
        </authorList>
    </citation>
    <scope>IDENTIFICATION</scope>
</reference>
<reference evidence="9" key="1">
    <citation type="submission" date="2012-12" db="EMBL/GenBank/DDBJ databases">
        <authorList>
            <person name="Hellsten U."/>
            <person name="Grimwood J."/>
            <person name="Chapman J.A."/>
            <person name="Shapiro H."/>
            <person name="Aerts A."/>
            <person name="Otillar R.P."/>
            <person name="Terry A.Y."/>
            <person name="Boore J.L."/>
            <person name="Simakov O."/>
            <person name="Marletaz F."/>
            <person name="Cho S.-J."/>
            <person name="Edsinger-Gonzales E."/>
            <person name="Havlak P."/>
            <person name="Kuo D.-H."/>
            <person name="Larsson T."/>
            <person name="Lv J."/>
            <person name="Arendt D."/>
            <person name="Savage R."/>
            <person name="Osoegawa K."/>
            <person name="de Jong P."/>
            <person name="Lindberg D.R."/>
            <person name="Seaver E.C."/>
            <person name="Weisblat D.A."/>
            <person name="Putnam N.H."/>
            <person name="Grigoriev I.V."/>
            <person name="Rokhsar D.S."/>
        </authorList>
    </citation>
    <scope>NUCLEOTIDE SEQUENCE</scope>
</reference>
<dbReference type="Gene3D" id="1.10.8.10">
    <property type="entry name" value="DNA helicase RuvA subunit, C-terminal domain"/>
    <property type="match status" value="1"/>
</dbReference>
<sequence length="331" mass="37454">MASAFVDVLTEMGFERNRAEKALEETGNAGVEVAMEWLITHENDAIYDEVTDETTKTAEDISAATATAATTSSTEQSAKSLKCEDCGKIFAGIGEAELHATRTGHSNFTESTESIKPLTEEEKQQQLVKVQELLKQRRVEREEKERVEQLEREKSRRNMGKEISQAKQKMQEMEMKKILDQRKRDKEEERAAKQRVKEQIEKDKRDRDLKFGKTNAVNEPQQQQQLQTATTSQQQQRLPQLTKEYIETKIQIRLLNGDKLVETFKVDESLAAVRLFVQQKSAASAAANSASTAFSGLGPFTFSTNFPRKDYNDDEMQMSLKESGSICCAHA</sequence>
<evidence type="ECO:0000259" key="5">
    <source>
        <dbReference type="PROSITE" id="PS50030"/>
    </source>
</evidence>
<dbReference type="PROSITE" id="PS00028">
    <property type="entry name" value="ZINC_FINGER_C2H2_1"/>
    <property type="match status" value="1"/>
</dbReference>
<dbReference type="PANTHER" id="PTHR46340">
    <property type="entry name" value="UBX DOMAIN-CONTAINING PROTEIN 1"/>
    <property type="match status" value="1"/>
</dbReference>
<dbReference type="OrthoDB" id="10254930at2759"/>
<dbReference type="InterPro" id="IPR041923">
    <property type="entry name" value="UBA_UBXN1"/>
</dbReference>
<dbReference type="Proteomes" id="UP000015101">
    <property type="component" value="Unassembled WGS sequence"/>
</dbReference>
<dbReference type="STRING" id="6412.T1FNS6"/>
<dbReference type="OMA" id="AQHFPRK"/>
<evidence type="ECO:0000256" key="2">
    <source>
        <dbReference type="ARBA" id="ARBA00022490"/>
    </source>
</evidence>
<dbReference type="InterPro" id="IPR015940">
    <property type="entry name" value="UBA"/>
</dbReference>
<dbReference type="PANTHER" id="PTHR46340:SF1">
    <property type="entry name" value="UBX DOMAIN-CONTAINING PROTEIN 1"/>
    <property type="match status" value="1"/>
</dbReference>
<dbReference type="GO" id="GO:0005737">
    <property type="term" value="C:cytoplasm"/>
    <property type="evidence" value="ECO:0000318"/>
    <property type="project" value="GO_Central"/>
</dbReference>
<dbReference type="CTD" id="20210473"/>
<keyword evidence="3" id="KW-0175">Coiled coil</keyword>
<dbReference type="GO" id="GO:0032435">
    <property type="term" value="P:negative regulation of proteasomal ubiquitin-dependent protein catabolic process"/>
    <property type="evidence" value="ECO:0000318"/>
    <property type="project" value="GO_Central"/>
</dbReference>
<evidence type="ECO:0000256" key="4">
    <source>
        <dbReference type="SAM" id="MobiDB-lite"/>
    </source>
</evidence>
<dbReference type="FunCoup" id="T1FNS6">
    <property type="interactions" value="1767"/>
</dbReference>
<dbReference type="PROSITE" id="PS50033">
    <property type="entry name" value="UBX"/>
    <property type="match status" value="1"/>
</dbReference>
<evidence type="ECO:0008006" key="10">
    <source>
        <dbReference type="Google" id="ProtNLM"/>
    </source>
</evidence>
<evidence type="ECO:0000313" key="8">
    <source>
        <dbReference type="EnsemblMetazoa" id="HelroP186190"/>
    </source>
</evidence>
<feature type="compositionally biased region" description="Low complexity" evidence="4">
    <location>
        <begin position="221"/>
        <end position="236"/>
    </location>
</feature>
<dbReference type="SUPFAM" id="SSF54236">
    <property type="entry name" value="Ubiquitin-like"/>
    <property type="match status" value="1"/>
</dbReference>
<dbReference type="Pfam" id="PF22562">
    <property type="entry name" value="UBA_7"/>
    <property type="match status" value="1"/>
</dbReference>
<dbReference type="GO" id="GO:0005634">
    <property type="term" value="C:nucleus"/>
    <property type="evidence" value="ECO:0000318"/>
    <property type="project" value="GO_Central"/>
</dbReference>
<dbReference type="Pfam" id="PF00789">
    <property type="entry name" value="UBX"/>
    <property type="match status" value="1"/>
</dbReference>
<feature type="domain" description="UBA" evidence="5">
    <location>
        <begin position="1"/>
        <end position="41"/>
    </location>
</feature>
<feature type="compositionally biased region" description="Basic and acidic residues" evidence="4">
    <location>
        <begin position="139"/>
        <end position="160"/>
    </location>
</feature>
<dbReference type="InterPro" id="IPR001012">
    <property type="entry name" value="UBX_dom"/>
</dbReference>
<keyword evidence="2" id="KW-0963">Cytoplasm</keyword>
<evidence type="ECO:0000256" key="3">
    <source>
        <dbReference type="ARBA" id="ARBA00023054"/>
    </source>
</evidence>
<dbReference type="Gene3D" id="3.10.20.90">
    <property type="entry name" value="Phosphatidylinositol 3-kinase Catalytic Subunit, Chain A, domain 1"/>
    <property type="match status" value="1"/>
</dbReference>
<dbReference type="CDD" id="cd14302">
    <property type="entry name" value="UBA_UBXN1"/>
    <property type="match status" value="1"/>
</dbReference>
<dbReference type="InterPro" id="IPR013087">
    <property type="entry name" value="Znf_C2H2_type"/>
</dbReference>
<feature type="compositionally biased region" description="Basic and acidic residues" evidence="4">
    <location>
        <begin position="169"/>
        <end position="211"/>
    </location>
</feature>
<dbReference type="GO" id="GO:1903094">
    <property type="term" value="P:negative regulation of protein K48-linked deubiquitination"/>
    <property type="evidence" value="ECO:0000318"/>
    <property type="project" value="GO_Central"/>
</dbReference>
<organism evidence="8 9">
    <name type="scientific">Helobdella robusta</name>
    <name type="common">Californian leech</name>
    <dbReference type="NCBI Taxonomy" id="6412"/>
    <lineage>
        <taxon>Eukaryota</taxon>
        <taxon>Metazoa</taxon>
        <taxon>Spiralia</taxon>
        <taxon>Lophotrochozoa</taxon>
        <taxon>Annelida</taxon>
        <taxon>Clitellata</taxon>
        <taxon>Hirudinea</taxon>
        <taxon>Rhynchobdellida</taxon>
        <taxon>Glossiphoniidae</taxon>
        <taxon>Helobdella</taxon>
    </lineage>
</organism>
<dbReference type="InterPro" id="IPR057766">
    <property type="entry name" value="Znf-C2H2_OTU1-like_C"/>
</dbReference>
<dbReference type="EMBL" id="KB097710">
    <property type="protein sequence ID" value="ESN91167.1"/>
    <property type="molecule type" value="Genomic_DNA"/>
</dbReference>
<reference evidence="7 9" key="2">
    <citation type="journal article" date="2013" name="Nature">
        <title>Insights into bilaterian evolution from three spiralian genomes.</title>
        <authorList>
            <person name="Simakov O."/>
            <person name="Marletaz F."/>
            <person name="Cho S.J."/>
            <person name="Edsinger-Gonzales E."/>
            <person name="Havlak P."/>
            <person name="Hellsten U."/>
            <person name="Kuo D.H."/>
            <person name="Larsson T."/>
            <person name="Lv J."/>
            <person name="Arendt D."/>
            <person name="Savage R."/>
            <person name="Osoegawa K."/>
            <person name="de Jong P."/>
            <person name="Grimwood J."/>
            <person name="Chapman J.A."/>
            <person name="Shapiro H."/>
            <person name="Aerts A."/>
            <person name="Otillar R.P."/>
            <person name="Terry A.Y."/>
            <person name="Boore J.L."/>
            <person name="Grigoriev I.V."/>
            <person name="Lindberg D.R."/>
            <person name="Seaver E.C."/>
            <person name="Weisblat D.A."/>
            <person name="Putnam N.H."/>
            <person name="Rokhsar D.S."/>
        </authorList>
    </citation>
    <scope>NUCLEOTIDE SEQUENCE</scope>
</reference>
<dbReference type="KEGG" id="hro:HELRODRAFT_186190"/>